<accession>A0A2G4R710</accession>
<proteinExistence type="predicted"/>
<feature type="coiled-coil region" evidence="1">
    <location>
        <begin position="1"/>
        <end position="40"/>
    </location>
</feature>
<dbReference type="RefSeq" id="WP_099460818.1">
    <property type="nucleotide sequence ID" value="NZ_LDWY01000002.1"/>
</dbReference>
<feature type="transmembrane region" description="Helical" evidence="2">
    <location>
        <begin position="41"/>
        <end position="60"/>
    </location>
</feature>
<dbReference type="AlphaFoldDB" id="A0A2G4R710"/>
<comment type="caution">
    <text evidence="3">The sequence shown here is derived from an EMBL/GenBank/DDBJ whole genome shotgun (WGS) entry which is preliminary data.</text>
</comment>
<evidence type="ECO:0000313" key="3">
    <source>
        <dbReference type="EMBL" id="PHY92351.1"/>
    </source>
</evidence>
<keyword evidence="2" id="KW-0812">Transmembrane</keyword>
<protein>
    <recommendedName>
        <fullName evidence="5">Transmembrane protein</fullName>
    </recommendedName>
</protein>
<dbReference type="EMBL" id="LDWY01000002">
    <property type="protein sequence ID" value="PHY92351.1"/>
    <property type="molecule type" value="Genomic_DNA"/>
</dbReference>
<keyword evidence="1" id="KW-0175">Coiled coil</keyword>
<evidence type="ECO:0000256" key="1">
    <source>
        <dbReference type="SAM" id="Coils"/>
    </source>
</evidence>
<name>A0A2G4R710_9BACT</name>
<gene>
    <name evidence="3" type="ORF">AA994_00400</name>
</gene>
<evidence type="ECO:0008006" key="5">
    <source>
        <dbReference type="Google" id="ProtNLM"/>
    </source>
</evidence>
<dbReference type="OrthoDB" id="5368663at2"/>
<feature type="transmembrane region" description="Helical" evidence="2">
    <location>
        <begin position="91"/>
        <end position="109"/>
    </location>
</feature>
<keyword evidence="2" id="KW-1133">Transmembrane helix</keyword>
<keyword evidence="2" id="KW-0472">Membrane</keyword>
<feature type="transmembrane region" description="Helical" evidence="2">
    <location>
        <begin position="115"/>
        <end position="131"/>
    </location>
</feature>
<dbReference type="Proteomes" id="UP000237472">
    <property type="component" value="Unassembled WGS sequence"/>
</dbReference>
<evidence type="ECO:0000256" key="2">
    <source>
        <dbReference type="SAM" id="Phobius"/>
    </source>
</evidence>
<organism evidence="3 4">
    <name type="scientific">Campylobacter vulpis</name>
    <dbReference type="NCBI Taxonomy" id="1655500"/>
    <lineage>
        <taxon>Bacteria</taxon>
        <taxon>Pseudomonadati</taxon>
        <taxon>Campylobacterota</taxon>
        <taxon>Epsilonproteobacteria</taxon>
        <taxon>Campylobacterales</taxon>
        <taxon>Campylobacteraceae</taxon>
        <taxon>Campylobacter</taxon>
    </lineage>
</organism>
<sequence>MNEWELKRELELEELRQINLKNLREQEERERQKHGTLEGNLVALVLNLTAFVISLAFIIATTILKWIFYFIIFLRTRFFLKWNWYVKTEEAAISLCATLLHTIFILPIIYLFKWWELWLVVGIVLLYYYYGK</sequence>
<evidence type="ECO:0000313" key="4">
    <source>
        <dbReference type="Proteomes" id="UP000237472"/>
    </source>
</evidence>
<reference evidence="4" key="1">
    <citation type="submission" date="2015-06" db="EMBL/GenBank/DDBJ databases">
        <authorList>
            <person name="Parisi A."/>
            <person name="Chiara M."/>
            <person name="Florio D."/>
            <person name="Miccolupo A."/>
            <person name="Manzari C."/>
            <person name="Mion D."/>
            <person name="Caruso M."/>
            <person name="D'erchia A.M."/>
            <person name="Zanoni R."/>
        </authorList>
    </citation>
    <scope>NUCLEOTIDE SEQUENCE [LARGE SCALE GENOMIC DNA]</scope>
    <source>
        <strain evidence="4">73/13</strain>
    </source>
</reference>